<dbReference type="CDD" id="cd03034">
    <property type="entry name" value="ArsC_ArsC"/>
    <property type="match status" value="1"/>
</dbReference>
<name>A0A2U9T3X6_9GAMM</name>
<gene>
    <name evidence="5" type="ORF">C9I47_1702</name>
</gene>
<accession>A0A2U9T3X6</accession>
<dbReference type="AlphaFoldDB" id="A0A2U9T3X6"/>
<evidence type="ECO:0000256" key="4">
    <source>
        <dbReference type="RuleBase" id="RU362029"/>
    </source>
</evidence>
<dbReference type="Proteomes" id="UP000249447">
    <property type="component" value="Chromosome"/>
</dbReference>
<evidence type="ECO:0000256" key="2">
    <source>
        <dbReference type="ARBA" id="ARBA00023002"/>
    </source>
</evidence>
<evidence type="ECO:0000313" key="6">
    <source>
        <dbReference type="Proteomes" id="UP000249447"/>
    </source>
</evidence>
<dbReference type="PANTHER" id="PTHR30041">
    <property type="entry name" value="ARSENATE REDUCTASE"/>
    <property type="match status" value="1"/>
</dbReference>
<dbReference type="Pfam" id="PF03960">
    <property type="entry name" value="ArsC"/>
    <property type="match status" value="1"/>
</dbReference>
<keyword evidence="2 4" id="KW-0560">Oxidoreductase</keyword>
<proteinExistence type="inferred from homology"/>
<protein>
    <recommendedName>
        <fullName evidence="4">Arsenate reductase</fullName>
        <ecNumber evidence="4">1.20.4.1</ecNumber>
    </recommendedName>
</protein>
<dbReference type="InterPro" id="IPR036249">
    <property type="entry name" value="Thioredoxin-like_sf"/>
</dbReference>
<dbReference type="EMBL" id="CP029843">
    <property type="protein sequence ID" value="AWV07396.1"/>
    <property type="molecule type" value="Genomic_DNA"/>
</dbReference>
<evidence type="ECO:0000256" key="1">
    <source>
        <dbReference type="ARBA" id="ARBA00007198"/>
    </source>
</evidence>
<dbReference type="PROSITE" id="PS51353">
    <property type="entry name" value="ARSC"/>
    <property type="match status" value="1"/>
</dbReference>
<dbReference type="RefSeq" id="WP_111266505.1">
    <property type="nucleotide sequence ID" value="NZ_CP029843.1"/>
</dbReference>
<evidence type="ECO:0000313" key="5">
    <source>
        <dbReference type="EMBL" id="AWV07396.1"/>
    </source>
</evidence>
<dbReference type="PANTHER" id="PTHR30041:SF4">
    <property type="entry name" value="ARSENATE REDUCTASE"/>
    <property type="match status" value="1"/>
</dbReference>
<comment type="similarity">
    <text evidence="1 3 4">Belongs to the ArsC family.</text>
</comment>
<dbReference type="NCBIfam" id="TIGR00014">
    <property type="entry name" value="arsC"/>
    <property type="match status" value="1"/>
</dbReference>
<sequence length="119" mass="13103">MPSATPTLYHNPRCSKSRGALALLNERGIEPRIVAYLEQPPSVEALRTLLARLGVDARALLRKGEAEYKELGLDDPTLDEAALIAAMHAHPRLIERPILVVGERAVIGRPPERVLELLD</sequence>
<dbReference type="OrthoDB" id="9790554at2"/>
<evidence type="ECO:0000256" key="3">
    <source>
        <dbReference type="PROSITE-ProRule" id="PRU01282"/>
    </source>
</evidence>
<comment type="catalytic activity">
    <reaction evidence="4">
        <text>[glutaredoxin]-dithiol + arsenate + glutathione + H(+) = glutathionyl-S-S-[glutaredoxin] + arsenite + H2O</text>
        <dbReference type="Rhea" id="RHEA:22016"/>
        <dbReference type="Rhea" id="RHEA-COMP:10729"/>
        <dbReference type="Rhea" id="RHEA-COMP:17668"/>
        <dbReference type="ChEBI" id="CHEBI:15377"/>
        <dbReference type="ChEBI" id="CHEBI:15378"/>
        <dbReference type="ChEBI" id="CHEBI:29242"/>
        <dbReference type="ChEBI" id="CHEBI:29950"/>
        <dbReference type="ChEBI" id="CHEBI:48597"/>
        <dbReference type="ChEBI" id="CHEBI:57925"/>
        <dbReference type="ChEBI" id="CHEBI:146199"/>
        <dbReference type="EC" id="1.20.4.1"/>
    </reaction>
</comment>
<dbReference type="GO" id="GO:0008794">
    <property type="term" value="F:arsenate reductase (glutaredoxin) activity"/>
    <property type="evidence" value="ECO:0007669"/>
    <property type="project" value="UniProtKB-UniRule"/>
</dbReference>
<dbReference type="Gene3D" id="3.40.30.10">
    <property type="entry name" value="Glutaredoxin"/>
    <property type="match status" value="1"/>
</dbReference>
<dbReference type="KEGG" id="lmb:C9I47_1702"/>
<dbReference type="InterPro" id="IPR006660">
    <property type="entry name" value="Arsenate_reductase-like"/>
</dbReference>
<reference evidence="5 6" key="1">
    <citation type="submission" date="2018-05" db="EMBL/GenBank/DDBJ databases">
        <title>The complete genome of Lysobacter maris HZ9B, a marine bacterium antagonistic against terrestrial plant pathogens.</title>
        <authorList>
            <person name="Zhang X.-Q."/>
        </authorList>
    </citation>
    <scope>NUCLEOTIDE SEQUENCE [LARGE SCALE GENOMIC DNA]</scope>
    <source>
        <strain evidence="5 6">HZ9B</strain>
    </source>
</reference>
<keyword evidence="6" id="KW-1185">Reference proteome</keyword>
<organism evidence="5 6">
    <name type="scientific">Marilutibacter maris</name>
    <dbReference type="NCBI Taxonomy" id="1605891"/>
    <lineage>
        <taxon>Bacteria</taxon>
        <taxon>Pseudomonadati</taxon>
        <taxon>Pseudomonadota</taxon>
        <taxon>Gammaproteobacteria</taxon>
        <taxon>Lysobacterales</taxon>
        <taxon>Lysobacteraceae</taxon>
        <taxon>Marilutibacter</taxon>
    </lineage>
</organism>
<dbReference type="SUPFAM" id="SSF52833">
    <property type="entry name" value="Thioredoxin-like"/>
    <property type="match status" value="1"/>
</dbReference>
<dbReference type="EC" id="1.20.4.1" evidence="4"/>
<dbReference type="InterPro" id="IPR006659">
    <property type="entry name" value="Arsenate_reductase"/>
</dbReference>